<organism evidence="2 3">
    <name type="scientific">Arthroderma benhamiae (strain ATCC MYA-4681 / CBS 112371)</name>
    <name type="common">Trichophyton mentagrophytes</name>
    <dbReference type="NCBI Taxonomy" id="663331"/>
    <lineage>
        <taxon>Eukaryota</taxon>
        <taxon>Fungi</taxon>
        <taxon>Dikarya</taxon>
        <taxon>Ascomycota</taxon>
        <taxon>Pezizomycotina</taxon>
        <taxon>Eurotiomycetes</taxon>
        <taxon>Eurotiomycetidae</taxon>
        <taxon>Onygenales</taxon>
        <taxon>Arthrodermataceae</taxon>
        <taxon>Trichophyton</taxon>
    </lineage>
</organism>
<dbReference type="Proteomes" id="UP000008866">
    <property type="component" value="Unassembled WGS sequence"/>
</dbReference>
<evidence type="ECO:0000313" key="3">
    <source>
        <dbReference type="Proteomes" id="UP000008866"/>
    </source>
</evidence>
<dbReference type="RefSeq" id="XP_003012409.1">
    <property type="nucleotide sequence ID" value="XM_003012363.1"/>
</dbReference>
<proteinExistence type="predicted"/>
<keyword evidence="3" id="KW-1185">Reference proteome</keyword>
<comment type="caution">
    <text evidence="2">The sequence shown here is derived from an EMBL/GenBank/DDBJ whole genome shotgun (WGS) entry which is preliminary data.</text>
</comment>
<evidence type="ECO:0000256" key="1">
    <source>
        <dbReference type="SAM" id="MobiDB-lite"/>
    </source>
</evidence>
<gene>
    <name evidence="2" type="ORF">ARB_01368</name>
</gene>
<feature type="compositionally biased region" description="Polar residues" evidence="1">
    <location>
        <begin position="13"/>
        <end position="22"/>
    </location>
</feature>
<accession>D4AYU9</accession>
<dbReference type="HOGENOM" id="CLU_1626612_0_0_1"/>
<name>D4AYU9_ARTBC</name>
<protein>
    <submittedName>
        <fullName evidence="2">Uncharacterized protein</fullName>
    </submittedName>
</protein>
<dbReference type="EMBL" id="ABSU01000019">
    <property type="protein sequence ID" value="EFE31769.1"/>
    <property type="molecule type" value="Genomic_DNA"/>
</dbReference>
<sequence>MVSAQESRLRSMDNLQIGSETPTRAPFCKERPMLSTKFPSIIPIAIARKIHKAKYLSRIPRFLNIDVGSSLSAEGESCGNFSMSLIWPGAPPRHSPISVSAAEADITGLGYQNNAVDIDRDKQHLRSYNNAFGLFDFYLKKKSRSNYKLKSQKMKEDKTAVAD</sequence>
<dbReference type="GeneID" id="9520058"/>
<dbReference type="KEGG" id="abe:ARB_01368"/>
<evidence type="ECO:0000313" key="2">
    <source>
        <dbReference type="EMBL" id="EFE31769.1"/>
    </source>
</evidence>
<reference evidence="3" key="1">
    <citation type="journal article" date="2011" name="Genome Biol.">
        <title>Comparative and functional genomics provide insights into the pathogenicity of dermatophytic fungi.</title>
        <authorList>
            <person name="Burmester A."/>
            <person name="Shelest E."/>
            <person name="Gloeckner G."/>
            <person name="Heddergott C."/>
            <person name="Schindler S."/>
            <person name="Staib P."/>
            <person name="Heidel A."/>
            <person name="Felder M."/>
            <person name="Petzold A."/>
            <person name="Szafranski K."/>
            <person name="Feuermann M."/>
            <person name="Pedruzzi I."/>
            <person name="Priebe S."/>
            <person name="Groth M."/>
            <person name="Winkler R."/>
            <person name="Li W."/>
            <person name="Kniemeyer O."/>
            <person name="Schroeckh V."/>
            <person name="Hertweck C."/>
            <person name="Hube B."/>
            <person name="White T.C."/>
            <person name="Platzer M."/>
            <person name="Guthke R."/>
            <person name="Heitman J."/>
            <person name="Woestemeyer J."/>
            <person name="Zipfel P.F."/>
            <person name="Monod M."/>
            <person name="Brakhage A.A."/>
        </authorList>
    </citation>
    <scope>NUCLEOTIDE SEQUENCE [LARGE SCALE GENOMIC DNA]</scope>
    <source>
        <strain evidence="3">ATCC MYA-4681 / CBS 112371</strain>
    </source>
</reference>
<dbReference type="AlphaFoldDB" id="D4AYU9"/>
<feature type="region of interest" description="Disordered" evidence="1">
    <location>
        <begin position="1"/>
        <end position="26"/>
    </location>
</feature>